<dbReference type="EMBL" id="SMKW01000031">
    <property type="protein sequence ID" value="TDD48174.1"/>
    <property type="molecule type" value="Genomic_DNA"/>
</dbReference>
<dbReference type="RefSeq" id="WP_132488352.1">
    <property type="nucleotide sequence ID" value="NZ_SMKW01000031.1"/>
</dbReference>
<comment type="caution">
    <text evidence="1">The sequence shown here is derived from an EMBL/GenBank/DDBJ whole genome shotgun (WGS) entry which is preliminary data.</text>
</comment>
<sequence>MPTPVYVGEYPVWGASIATFTRTDDGEIRVDEPPEPDRQRQAEANEVLAQAVIAYIFHGDSRLGGRVPLNQGPNGALAFLGAGPRSS</sequence>
<dbReference type="Proteomes" id="UP000294947">
    <property type="component" value="Unassembled WGS sequence"/>
</dbReference>
<proteinExistence type="predicted"/>
<gene>
    <name evidence="1" type="ORF">E1288_23080</name>
</gene>
<keyword evidence="2" id="KW-1185">Reference proteome</keyword>
<organism evidence="1 2">
    <name type="scientific">Saccharopolyspora elongata</name>
    <dbReference type="NCBI Taxonomy" id="2530387"/>
    <lineage>
        <taxon>Bacteria</taxon>
        <taxon>Bacillati</taxon>
        <taxon>Actinomycetota</taxon>
        <taxon>Actinomycetes</taxon>
        <taxon>Pseudonocardiales</taxon>
        <taxon>Pseudonocardiaceae</taxon>
        <taxon>Saccharopolyspora</taxon>
    </lineage>
</organism>
<protein>
    <submittedName>
        <fullName evidence="1">Uncharacterized protein</fullName>
    </submittedName>
</protein>
<reference evidence="1 2" key="1">
    <citation type="submission" date="2019-03" db="EMBL/GenBank/DDBJ databases">
        <title>Draft genome sequences of novel Actinobacteria.</title>
        <authorList>
            <person name="Sahin N."/>
            <person name="Ay H."/>
            <person name="Saygin H."/>
        </authorList>
    </citation>
    <scope>NUCLEOTIDE SEQUENCE [LARGE SCALE GENOMIC DNA]</scope>
    <source>
        <strain evidence="1 2">7K502</strain>
    </source>
</reference>
<dbReference type="OrthoDB" id="3695651at2"/>
<evidence type="ECO:0000313" key="1">
    <source>
        <dbReference type="EMBL" id="TDD48174.1"/>
    </source>
</evidence>
<accession>A0A4R4YUN6</accession>
<dbReference type="AlphaFoldDB" id="A0A4R4YUN6"/>
<evidence type="ECO:0000313" key="2">
    <source>
        <dbReference type="Proteomes" id="UP000294947"/>
    </source>
</evidence>
<name>A0A4R4YUN6_9PSEU</name>